<dbReference type="NCBIfam" id="TIGR00674">
    <property type="entry name" value="dapA"/>
    <property type="match status" value="1"/>
</dbReference>
<feature type="site" description="Part of a proton relay during catalysis" evidence="12">
    <location>
        <position position="113"/>
    </location>
</feature>
<proteinExistence type="inferred from homology"/>
<evidence type="ECO:0000256" key="6">
    <source>
        <dbReference type="ARBA" id="ARBA00022605"/>
    </source>
</evidence>
<comment type="catalytic activity">
    <reaction evidence="11 12">
        <text>L-aspartate 4-semialdehyde + pyruvate = (2S,4S)-4-hydroxy-2,3,4,5-tetrahydrodipicolinate + H2O + H(+)</text>
        <dbReference type="Rhea" id="RHEA:34171"/>
        <dbReference type="ChEBI" id="CHEBI:15361"/>
        <dbReference type="ChEBI" id="CHEBI:15377"/>
        <dbReference type="ChEBI" id="CHEBI:15378"/>
        <dbReference type="ChEBI" id="CHEBI:67139"/>
        <dbReference type="ChEBI" id="CHEBI:537519"/>
        <dbReference type="EC" id="4.3.3.7"/>
    </reaction>
</comment>
<evidence type="ECO:0000256" key="7">
    <source>
        <dbReference type="ARBA" id="ARBA00022915"/>
    </source>
</evidence>
<evidence type="ECO:0000256" key="11">
    <source>
        <dbReference type="ARBA" id="ARBA00047836"/>
    </source>
</evidence>
<evidence type="ECO:0000256" key="8">
    <source>
        <dbReference type="ARBA" id="ARBA00023154"/>
    </source>
</evidence>
<dbReference type="HAMAP" id="MF_00418">
    <property type="entry name" value="DapA"/>
    <property type="match status" value="1"/>
</dbReference>
<keyword evidence="9 12" id="KW-0456">Lyase</keyword>
<evidence type="ECO:0000256" key="4">
    <source>
        <dbReference type="ARBA" id="ARBA00012086"/>
    </source>
</evidence>
<dbReference type="RefSeq" id="WP_061073336.1">
    <property type="nucleotide sequence ID" value="NZ_CP014060.2"/>
</dbReference>
<name>A0A109XYC2_ALCXX</name>
<keyword evidence="8 12" id="KW-0457">Lysine biosynthesis</keyword>
<protein>
    <recommendedName>
        <fullName evidence="4 12">4-hydroxy-tetrahydrodipicolinate synthase</fullName>
        <shortName evidence="12">HTPA synthase</shortName>
        <ecNumber evidence="4 12">4.3.3.7</ecNumber>
    </recommendedName>
</protein>
<dbReference type="EMBL" id="CP014060">
    <property type="protein sequence ID" value="AMG38706.1"/>
    <property type="molecule type" value="Genomic_DNA"/>
</dbReference>
<dbReference type="Gene3D" id="3.20.20.70">
    <property type="entry name" value="Aldolase class I"/>
    <property type="match status" value="1"/>
</dbReference>
<comment type="caution">
    <text evidence="12">Was originally thought to be a dihydrodipicolinate synthase (DHDPS), catalyzing the condensation of (S)-aspartate-beta-semialdehyde [(S)-ASA] and pyruvate to dihydrodipicolinate (DHDP). However, it was shown in E.coli that the product of the enzymatic reaction is not dihydrodipicolinate but in fact (4S)-4-hydroxy-2,3,4,5-tetrahydro-(2S)-dipicolinic acid (HTPA), and that the consecutive dehydration reaction leading to DHDP is not spontaneous but catalyzed by DapB.</text>
</comment>
<dbReference type="GO" id="GO:0019877">
    <property type="term" value="P:diaminopimelate biosynthetic process"/>
    <property type="evidence" value="ECO:0007669"/>
    <property type="project" value="UniProtKB-UniRule"/>
</dbReference>
<gene>
    <name evidence="12 16" type="primary">dapA</name>
    <name evidence="16" type="ORF">AL504_23355</name>
</gene>
<comment type="subcellular location">
    <subcellularLocation>
        <location evidence="12">Cytoplasm</location>
    </subcellularLocation>
</comment>
<dbReference type="SUPFAM" id="SSF51569">
    <property type="entry name" value="Aldolase"/>
    <property type="match status" value="1"/>
</dbReference>
<dbReference type="GO" id="GO:0009089">
    <property type="term" value="P:lysine biosynthetic process via diaminopimelate"/>
    <property type="evidence" value="ECO:0007669"/>
    <property type="project" value="UniProtKB-UniRule"/>
</dbReference>
<evidence type="ECO:0000256" key="14">
    <source>
        <dbReference type="PIRSR" id="PIRSR001365-1"/>
    </source>
</evidence>
<dbReference type="Proteomes" id="UP000060602">
    <property type="component" value="Chromosome"/>
</dbReference>
<accession>A0A109XYC2</accession>
<comment type="subunit">
    <text evidence="12">Homotetramer; dimer of dimers.</text>
</comment>
<evidence type="ECO:0000256" key="10">
    <source>
        <dbReference type="ARBA" id="ARBA00023270"/>
    </source>
</evidence>
<dbReference type="InterPro" id="IPR002220">
    <property type="entry name" value="DapA-like"/>
</dbReference>
<keyword evidence="6 12" id="KW-0028">Amino-acid biosynthesis</keyword>
<dbReference type="PRINTS" id="PR00146">
    <property type="entry name" value="DHPICSNTHASE"/>
</dbReference>
<dbReference type="CDD" id="cd00950">
    <property type="entry name" value="DHDPS"/>
    <property type="match status" value="1"/>
</dbReference>
<organism evidence="16 17">
    <name type="scientific">Alcaligenes xylosoxydans xylosoxydans</name>
    <name type="common">Achromobacter xylosoxidans</name>
    <dbReference type="NCBI Taxonomy" id="85698"/>
    <lineage>
        <taxon>Bacteria</taxon>
        <taxon>Pseudomonadati</taxon>
        <taxon>Pseudomonadota</taxon>
        <taxon>Betaproteobacteria</taxon>
        <taxon>Burkholderiales</taxon>
        <taxon>Alcaligenaceae</taxon>
        <taxon>Achromobacter</taxon>
    </lineage>
</organism>
<dbReference type="InterPro" id="IPR013785">
    <property type="entry name" value="Aldolase_TIM"/>
</dbReference>
<evidence type="ECO:0000256" key="9">
    <source>
        <dbReference type="ARBA" id="ARBA00023239"/>
    </source>
</evidence>
<dbReference type="GO" id="GO:0008840">
    <property type="term" value="F:4-hydroxy-tetrahydrodipicolinate synthase activity"/>
    <property type="evidence" value="ECO:0007669"/>
    <property type="project" value="UniProtKB-UniRule"/>
</dbReference>
<dbReference type="InterPro" id="IPR020625">
    <property type="entry name" value="Schiff_base-form_aldolases_AS"/>
</dbReference>
<comment type="function">
    <text evidence="1 12">Catalyzes the condensation of (S)-aspartate-beta-semialdehyde [(S)-ASA] and pyruvate to 4-hydroxy-tetrahydrodipicolinate (HTPA).</text>
</comment>
<dbReference type="GO" id="GO:0005737">
    <property type="term" value="C:cytoplasm"/>
    <property type="evidence" value="ECO:0007669"/>
    <property type="project" value="UniProtKB-SubCell"/>
</dbReference>
<dbReference type="PANTHER" id="PTHR12128">
    <property type="entry name" value="DIHYDRODIPICOLINATE SYNTHASE"/>
    <property type="match status" value="1"/>
</dbReference>
<evidence type="ECO:0000256" key="2">
    <source>
        <dbReference type="ARBA" id="ARBA00005120"/>
    </source>
</evidence>
<evidence type="ECO:0000256" key="3">
    <source>
        <dbReference type="ARBA" id="ARBA00007592"/>
    </source>
</evidence>
<comment type="caution">
    <text evidence="12">Lacks conserved residue(s) required for the propagation of feature annotation.</text>
</comment>
<keyword evidence="7 12" id="KW-0220">Diaminopimelate biosynthesis</keyword>
<feature type="active site" description="Proton donor/acceptor" evidence="12 14">
    <location>
        <position position="139"/>
    </location>
</feature>
<dbReference type="AlphaFoldDB" id="A0A109XYC2"/>
<evidence type="ECO:0000256" key="1">
    <source>
        <dbReference type="ARBA" id="ARBA00003294"/>
    </source>
</evidence>
<reference evidence="17" key="1">
    <citation type="submission" date="2015-12" db="EMBL/GenBank/DDBJ databases">
        <title>FDA dAtabase for Regulatory Grade micrObial Sequences (FDA-ARGOS): Supporting development and validation of Infectious Disease Dx tests.</title>
        <authorList>
            <person name="Case J."/>
            <person name="Tallon L."/>
            <person name="Sadzewicz L."/>
            <person name="Sengamalay N."/>
            <person name="Ott S."/>
            <person name="Godinez A."/>
            <person name="Nagaraj S."/>
            <person name="Nadendla S."/>
            <person name="Sichtig H."/>
        </authorList>
    </citation>
    <scope>NUCLEOTIDE SEQUENCE [LARGE SCALE GENOMIC DNA]</scope>
    <source>
        <strain evidence="17">FDAARGOS_147</strain>
    </source>
</reference>
<comment type="similarity">
    <text evidence="3 12 13">Belongs to the DapA family.</text>
</comment>
<dbReference type="PROSITE" id="PS00666">
    <property type="entry name" value="DHDPS_2"/>
    <property type="match status" value="1"/>
</dbReference>
<dbReference type="SMART" id="SM01130">
    <property type="entry name" value="DHDPS"/>
    <property type="match status" value="1"/>
</dbReference>
<feature type="site" description="Part of a proton relay during catalysis" evidence="12">
    <location>
        <position position="50"/>
    </location>
</feature>
<keyword evidence="10 12" id="KW-0704">Schiff base</keyword>
<evidence type="ECO:0000256" key="13">
    <source>
        <dbReference type="PIRNR" id="PIRNR001365"/>
    </source>
</evidence>
<evidence type="ECO:0000313" key="16">
    <source>
        <dbReference type="EMBL" id="AMG38706.1"/>
    </source>
</evidence>
<keyword evidence="5 12" id="KW-0963">Cytoplasm</keyword>
<dbReference type="Pfam" id="PF00701">
    <property type="entry name" value="DHDPS"/>
    <property type="match status" value="1"/>
</dbReference>
<evidence type="ECO:0000256" key="5">
    <source>
        <dbReference type="ARBA" id="ARBA00022490"/>
    </source>
</evidence>
<feature type="binding site" evidence="12 15">
    <location>
        <position position="51"/>
    </location>
    <ligand>
        <name>pyruvate</name>
        <dbReference type="ChEBI" id="CHEBI:15361"/>
    </ligand>
</feature>
<sequence>MITLQKDALRGSIPPIVTPFRNGKVDYDRLASLIDFQARNGTHGVLINGTTSEPSTLTLEERNQAVTVAVEAARGRLQVVAATGSQSHAESVVLTEHAARAGVDALLVVTPYYIRPPQRGVAAYFIDLGQRVDVPLMMYHIPGRTAFKTDLATLEQISEAVPHFVGIKHALDDHSFVTEMLHRFGLEFRIFVGLEEFTFPMMCLGAGGTMNAVANVAPAEVAQLCNLVRDGRLDAARALHFKLFELMKMIFWDTNPIPLKYLMKRMGLLESNEHRLPMMPATPELERRIDALFEKLQIKAD</sequence>
<evidence type="ECO:0000256" key="15">
    <source>
        <dbReference type="PIRSR" id="PIRSR001365-2"/>
    </source>
</evidence>
<dbReference type="UniPathway" id="UPA00034">
    <property type="reaction ID" value="UER00017"/>
</dbReference>
<feature type="active site" description="Schiff-base intermediate with substrate" evidence="12 14">
    <location>
        <position position="168"/>
    </location>
</feature>
<evidence type="ECO:0000313" key="17">
    <source>
        <dbReference type="Proteomes" id="UP000060602"/>
    </source>
</evidence>
<dbReference type="InterPro" id="IPR005263">
    <property type="entry name" value="DapA"/>
</dbReference>
<feature type="binding site" evidence="15">
    <location>
        <position position="210"/>
    </location>
    <ligand>
        <name>pyruvate</name>
        <dbReference type="ChEBI" id="CHEBI:15361"/>
    </ligand>
</feature>
<dbReference type="PANTHER" id="PTHR12128:SF66">
    <property type="entry name" value="4-HYDROXY-2-OXOGLUTARATE ALDOLASE, MITOCHONDRIAL"/>
    <property type="match status" value="1"/>
</dbReference>
<dbReference type="PIRSF" id="PIRSF001365">
    <property type="entry name" value="DHDPS"/>
    <property type="match status" value="1"/>
</dbReference>
<comment type="pathway">
    <text evidence="2 12">Amino-acid biosynthesis; L-lysine biosynthesis via DAP pathway; (S)-tetrahydrodipicolinate from L-aspartate: step 3/4.</text>
</comment>
<dbReference type="EC" id="4.3.3.7" evidence="4 12"/>
<evidence type="ECO:0000256" key="12">
    <source>
        <dbReference type="HAMAP-Rule" id="MF_00418"/>
    </source>
</evidence>